<evidence type="ECO:0000313" key="4">
    <source>
        <dbReference type="WBParaSite" id="GPUH_0002229001-mRNA-1"/>
    </source>
</evidence>
<dbReference type="InterPro" id="IPR029021">
    <property type="entry name" value="Prot-tyrosine_phosphatase-like"/>
</dbReference>
<sequence length="53" mass="6498">MFVACYLMQKHDWYPNVAYEFVKQKRPQVILGNAQWRTVNEYRRFLDHKHGLA</sequence>
<organism evidence="5">
    <name type="scientific">Gongylonema pulchrum</name>
    <dbReference type="NCBI Taxonomy" id="637853"/>
    <lineage>
        <taxon>Eukaryota</taxon>
        <taxon>Metazoa</taxon>
        <taxon>Ecdysozoa</taxon>
        <taxon>Nematoda</taxon>
        <taxon>Chromadorea</taxon>
        <taxon>Rhabditida</taxon>
        <taxon>Spirurina</taxon>
        <taxon>Spiruromorpha</taxon>
        <taxon>Spiruroidea</taxon>
        <taxon>Gongylonematidae</taxon>
        <taxon>Gongylonema</taxon>
    </lineage>
</organism>
<evidence type="ECO:0000313" key="3">
    <source>
        <dbReference type="Proteomes" id="UP000271098"/>
    </source>
</evidence>
<keyword evidence="3" id="KW-1185">Reference proteome</keyword>
<protein>
    <submittedName>
        <fullName evidence="4 5">DSPc domain-containing protein</fullName>
    </submittedName>
</protein>
<dbReference type="OrthoDB" id="273181at2759"/>
<gene>
    <name evidence="1" type="ORF">GPUH_LOCUS22262</name>
    <name evidence="2" type="ORF">GPUH_LOCUS25437</name>
</gene>
<dbReference type="WBParaSite" id="GPUH_0002229001-mRNA-1">
    <property type="protein sequence ID" value="GPUH_0002229001-mRNA-1"/>
    <property type="gene ID" value="GPUH_0002229001"/>
</dbReference>
<dbReference type="EMBL" id="UYRT01094648">
    <property type="protein sequence ID" value="VDN39738.1"/>
    <property type="molecule type" value="Genomic_DNA"/>
</dbReference>
<dbReference type="Gene3D" id="3.90.190.10">
    <property type="entry name" value="Protein tyrosine phosphatase superfamily"/>
    <property type="match status" value="1"/>
</dbReference>
<reference evidence="1 3" key="2">
    <citation type="submission" date="2018-11" db="EMBL/GenBank/DDBJ databases">
        <authorList>
            <consortium name="Pathogen Informatics"/>
        </authorList>
    </citation>
    <scope>NUCLEOTIDE SEQUENCE [LARGE SCALE GENOMIC DNA]</scope>
</reference>
<proteinExistence type="predicted"/>
<dbReference type="SUPFAM" id="SSF52799">
    <property type="entry name" value="(Phosphotyrosine protein) phosphatases II"/>
    <property type="match status" value="1"/>
</dbReference>
<accession>A0A183EWU5</accession>
<dbReference type="WBParaSite" id="GPUH_0002546601-mRNA-1">
    <property type="protein sequence ID" value="GPUH_0002546601-mRNA-1"/>
    <property type="gene ID" value="GPUH_0002546601"/>
</dbReference>
<evidence type="ECO:0000313" key="1">
    <source>
        <dbReference type="EMBL" id="VDN39738.1"/>
    </source>
</evidence>
<dbReference type="EMBL" id="UYRT01105213">
    <property type="protein sequence ID" value="VDN44201.1"/>
    <property type="molecule type" value="Genomic_DNA"/>
</dbReference>
<dbReference type="AlphaFoldDB" id="A0A183EWU5"/>
<dbReference type="Proteomes" id="UP000271098">
    <property type="component" value="Unassembled WGS sequence"/>
</dbReference>
<name>A0A183EWU5_9BILA</name>
<reference evidence="4 5" key="1">
    <citation type="submission" date="2016-06" db="UniProtKB">
        <authorList>
            <consortium name="WormBaseParasite"/>
        </authorList>
    </citation>
    <scope>IDENTIFICATION</scope>
</reference>
<evidence type="ECO:0000313" key="5">
    <source>
        <dbReference type="WBParaSite" id="GPUH_0002546601-mRNA-1"/>
    </source>
</evidence>
<evidence type="ECO:0000313" key="2">
    <source>
        <dbReference type="EMBL" id="VDN44201.1"/>
    </source>
</evidence>